<dbReference type="GO" id="GO:0005886">
    <property type="term" value="C:plasma membrane"/>
    <property type="evidence" value="ECO:0007669"/>
    <property type="project" value="TreeGrafter"/>
</dbReference>
<dbReference type="InterPro" id="IPR005670">
    <property type="entry name" value="PstB-like"/>
</dbReference>
<organism evidence="6">
    <name type="scientific">Candidatus Kentrum eta</name>
    <dbReference type="NCBI Taxonomy" id="2126337"/>
    <lineage>
        <taxon>Bacteria</taxon>
        <taxon>Pseudomonadati</taxon>
        <taxon>Pseudomonadota</taxon>
        <taxon>Gammaproteobacteria</taxon>
        <taxon>Candidatus Kentrum</taxon>
    </lineage>
</organism>
<protein>
    <submittedName>
        <fullName evidence="6">Amino acid ABC transporter ATP-binding protein, PAAT family</fullName>
    </submittedName>
</protein>
<dbReference type="PANTHER" id="PTHR24220">
    <property type="entry name" value="IMPORT ATP-BINDING PROTEIN"/>
    <property type="match status" value="1"/>
</dbReference>
<evidence type="ECO:0000256" key="1">
    <source>
        <dbReference type="ARBA" id="ARBA00022592"/>
    </source>
</evidence>
<reference evidence="6" key="1">
    <citation type="submission" date="2019-02" db="EMBL/GenBank/DDBJ databases">
        <authorList>
            <person name="Gruber-Vodicka R. H."/>
            <person name="Seah K. B. B."/>
        </authorList>
    </citation>
    <scope>NUCLEOTIDE SEQUENCE</scope>
    <source>
        <strain evidence="7">BECK_SA2B12</strain>
        <strain evidence="5">BECK_SA2B15</strain>
        <strain evidence="6">BECK_SA2B20</strain>
    </source>
</reference>
<evidence type="ECO:0000313" key="5">
    <source>
        <dbReference type="EMBL" id="VFJ97259.1"/>
    </source>
</evidence>
<evidence type="ECO:0000313" key="6">
    <source>
        <dbReference type="EMBL" id="VFJ97752.1"/>
    </source>
</evidence>
<dbReference type="CDD" id="cd03260">
    <property type="entry name" value="ABC_PstB_phosphate_transporter"/>
    <property type="match status" value="1"/>
</dbReference>
<dbReference type="PANTHER" id="PTHR24220:SF612">
    <property type="entry name" value="FE(3+) IONS IMPORT ATP-BINDING PROTEIN FBPC"/>
    <property type="match status" value="1"/>
</dbReference>
<dbReference type="PROSITE" id="PS50893">
    <property type="entry name" value="ABC_TRANSPORTER_2"/>
    <property type="match status" value="1"/>
</dbReference>
<evidence type="ECO:0000256" key="2">
    <source>
        <dbReference type="ARBA" id="ARBA00022741"/>
    </source>
</evidence>
<dbReference type="GO" id="GO:0005524">
    <property type="term" value="F:ATP binding"/>
    <property type="evidence" value="ECO:0007669"/>
    <property type="project" value="UniProtKB-KW"/>
</dbReference>
<keyword evidence="1" id="KW-0813">Transport</keyword>
<dbReference type="GO" id="GO:0035435">
    <property type="term" value="P:phosphate ion transmembrane transport"/>
    <property type="evidence" value="ECO:0007669"/>
    <property type="project" value="InterPro"/>
</dbReference>
<keyword evidence="2" id="KW-0547">Nucleotide-binding</keyword>
<dbReference type="InterPro" id="IPR015854">
    <property type="entry name" value="ABC_transpr_LolD-like"/>
</dbReference>
<dbReference type="Gene3D" id="3.40.50.300">
    <property type="entry name" value="P-loop containing nucleotide triphosphate hydrolases"/>
    <property type="match status" value="1"/>
</dbReference>
<evidence type="ECO:0000259" key="4">
    <source>
        <dbReference type="PROSITE" id="PS50893"/>
    </source>
</evidence>
<dbReference type="EMBL" id="CAADFG010000117">
    <property type="protein sequence ID" value="VFJ97259.1"/>
    <property type="molecule type" value="Genomic_DNA"/>
</dbReference>
<keyword evidence="3 6" id="KW-0067">ATP-binding</keyword>
<keyword evidence="1" id="KW-0592">Phosphate transport</keyword>
<dbReference type="SMART" id="SM00382">
    <property type="entry name" value="AAA"/>
    <property type="match status" value="1"/>
</dbReference>
<evidence type="ECO:0000256" key="3">
    <source>
        <dbReference type="ARBA" id="ARBA00022840"/>
    </source>
</evidence>
<dbReference type="InterPro" id="IPR003593">
    <property type="entry name" value="AAA+_ATPase"/>
</dbReference>
<evidence type="ECO:0000313" key="7">
    <source>
        <dbReference type="EMBL" id="VFK03087.1"/>
    </source>
</evidence>
<dbReference type="SUPFAM" id="SSF52540">
    <property type="entry name" value="P-loop containing nucleoside triphosphate hydrolases"/>
    <property type="match status" value="1"/>
</dbReference>
<dbReference type="InterPro" id="IPR003439">
    <property type="entry name" value="ABC_transporter-like_ATP-bd"/>
</dbReference>
<dbReference type="EMBL" id="CAADFJ010000113">
    <property type="protein sequence ID" value="VFK03087.1"/>
    <property type="molecule type" value="Genomic_DNA"/>
</dbReference>
<proteinExistence type="predicted"/>
<dbReference type="EMBL" id="CAADFI010000118">
    <property type="protein sequence ID" value="VFJ97752.1"/>
    <property type="molecule type" value="Genomic_DNA"/>
</dbReference>
<dbReference type="GO" id="GO:0005315">
    <property type="term" value="F:phosphate transmembrane transporter activity"/>
    <property type="evidence" value="ECO:0007669"/>
    <property type="project" value="InterPro"/>
</dbReference>
<name>A0A450UYZ9_9GAMM</name>
<feature type="domain" description="ABC transporter" evidence="4">
    <location>
        <begin position="10"/>
        <end position="236"/>
    </location>
</feature>
<dbReference type="Pfam" id="PF00005">
    <property type="entry name" value="ABC_tran"/>
    <property type="match status" value="1"/>
</dbReference>
<dbReference type="AlphaFoldDB" id="A0A450UYZ9"/>
<dbReference type="InterPro" id="IPR027417">
    <property type="entry name" value="P-loop_NTPase"/>
</dbReference>
<accession>A0A450UYZ9</accession>
<gene>
    <name evidence="5" type="ORF">BECKH772A_GA0070896_101174</name>
    <name evidence="6" type="ORF">BECKH772B_GA0070898_101184</name>
    <name evidence="7" type="ORF">BECKH772C_GA0070978_101134</name>
</gene>
<dbReference type="GO" id="GO:0016887">
    <property type="term" value="F:ATP hydrolysis activity"/>
    <property type="evidence" value="ECO:0007669"/>
    <property type="project" value="InterPro"/>
</dbReference>
<sequence>MDAAVHILPLILEDVCFEAKGNRLLNGISIRLDGGTRTVILGPNGAGKSLTLRICHGLLAPTGGRVYWHRRAVGERVSRRQAMVFQRPVLLRRSVAANVEYALRLRGLSGKLRQSAVEDALDVVGLRPLRDRPARVLSTGEQQRLALARAWALHPEVLFLDEPTANLDPSATRAVEGIIDRFHRAGTKIVMTTHDLGQARRMADEVLFFHRGRLVESSPAKGFFTRPRTLEAAAFVAGELLW</sequence>